<organism evidence="1 2">
    <name type="scientific">Bauldia litoralis</name>
    <dbReference type="NCBI Taxonomy" id="665467"/>
    <lineage>
        <taxon>Bacteria</taxon>
        <taxon>Pseudomonadati</taxon>
        <taxon>Pseudomonadota</taxon>
        <taxon>Alphaproteobacteria</taxon>
        <taxon>Hyphomicrobiales</taxon>
        <taxon>Kaistiaceae</taxon>
        <taxon>Bauldia</taxon>
    </lineage>
</organism>
<evidence type="ECO:0000313" key="1">
    <source>
        <dbReference type="EMBL" id="SDB24080.1"/>
    </source>
</evidence>
<gene>
    <name evidence="1" type="ORF">SAMN02982931_01849</name>
</gene>
<keyword evidence="2" id="KW-1185">Reference proteome</keyword>
<dbReference type="EMBL" id="FMXQ01000003">
    <property type="protein sequence ID" value="SDB24080.1"/>
    <property type="molecule type" value="Genomic_DNA"/>
</dbReference>
<proteinExistence type="predicted"/>
<sequence length="375" mass="41319">MVSASNTKHLGHVDCPGGGQVWVDGNILYIGHMRPPSGTTLVDISDPRNPRKIATVDVPPGWHSHKVRAQNGLMVINHERFGSEGPAEFGGGLAIYDTTRPEKPTLISKWMTGGKGVHRYDFDGRYAYISPTADGYVGNIVMILDLADPANPTEVGRWWIPGQWIGGGEDYPWENYVPPRCHHPLRMGDRLYVSYWHHGLFILDISDLSRPRAIAHMNSSPAFPHPTHTCLPIPQPLKGRKVMVVADEDVAKLRPHAPAFSWVYDITDETNPLPISTFQVPGLDPDGAPQPPMTGCHQPSERFSGSVIPFAWFAQGLRLVDIADPFAPKEVGHFLPDAPAGAERASSNDVTIDDRGIIYLIDRVRGVDIIETSVF</sequence>
<dbReference type="Pfam" id="PF08309">
    <property type="entry name" value="LVIVD"/>
    <property type="match status" value="3"/>
</dbReference>
<dbReference type="STRING" id="665467.SAMN02982931_01849"/>
<reference evidence="1 2" key="1">
    <citation type="submission" date="2016-10" db="EMBL/GenBank/DDBJ databases">
        <authorList>
            <person name="de Groot N.N."/>
        </authorList>
    </citation>
    <scope>NUCLEOTIDE SEQUENCE [LARGE SCALE GENOMIC DNA]</scope>
    <source>
        <strain evidence="1 2">ATCC 35022</strain>
    </source>
</reference>
<dbReference type="InterPro" id="IPR013211">
    <property type="entry name" value="LVIVD"/>
</dbReference>
<dbReference type="Proteomes" id="UP000199071">
    <property type="component" value="Unassembled WGS sequence"/>
</dbReference>
<evidence type="ECO:0000313" key="2">
    <source>
        <dbReference type="Proteomes" id="UP000199071"/>
    </source>
</evidence>
<dbReference type="SUPFAM" id="SSF101908">
    <property type="entry name" value="Putative isomerase YbhE"/>
    <property type="match status" value="1"/>
</dbReference>
<accession>A0A1G6BTV3</accession>
<protein>
    <submittedName>
        <fullName evidence="1">Uncharacterized conserved protein</fullName>
    </submittedName>
</protein>
<dbReference type="AlphaFoldDB" id="A0A1G6BTV3"/>
<name>A0A1G6BTV3_9HYPH</name>